<evidence type="ECO:0000256" key="1">
    <source>
        <dbReference type="ARBA" id="ARBA00023157"/>
    </source>
</evidence>
<accession>A0ABN7ACI9</accession>
<dbReference type="PANTHER" id="PTHR24252">
    <property type="entry name" value="ACROSIN-RELATED"/>
    <property type="match status" value="1"/>
</dbReference>
<evidence type="ECO:0000313" key="5">
    <source>
        <dbReference type="Proteomes" id="UP001307889"/>
    </source>
</evidence>
<keyword evidence="2" id="KW-0732">Signal</keyword>
<dbReference type="CDD" id="cd00190">
    <property type="entry name" value="Tryp_SPc"/>
    <property type="match status" value="1"/>
</dbReference>
<sequence>MWCSSAVMSFLVVAVYFLIPVSQAHVTNFADVACGRVGRSGRIVGGTDASPGEFPWIVSITKRGGHFCGGSVVNSRWVVTAAHCLCSGTHELRPSELQVNVGEHDLRNPRGRVMPVSRVLMHPDYVCDRYVNDIAMVELADEISWSDSVRPACFPNQVRDSFNDNGAVAAGWGWTREVHGRGGRANVLQKVDLTVLSNDQCTSWYRSQGKKVTIQTTQMCAGFEQGGKDACWADSGGPLMVGSGDGTMVVGIVSTGIGCARPKLPGLYTRIANFVPWIGETLRR</sequence>
<feature type="domain" description="Peptidase S1" evidence="3">
    <location>
        <begin position="43"/>
        <end position="283"/>
    </location>
</feature>
<keyword evidence="1" id="KW-1015">Disulfide bond</keyword>
<protein>
    <submittedName>
        <fullName evidence="4">Tryp_SPc</fullName>
    </submittedName>
</protein>
<dbReference type="PROSITE" id="PS00134">
    <property type="entry name" value="TRYPSIN_HIS"/>
    <property type="match status" value="1"/>
</dbReference>
<dbReference type="PRINTS" id="PR00722">
    <property type="entry name" value="CHYMOTRYPSIN"/>
</dbReference>
<dbReference type="Gene3D" id="2.40.10.10">
    <property type="entry name" value="Trypsin-like serine proteases"/>
    <property type="match status" value="1"/>
</dbReference>
<evidence type="ECO:0000313" key="4">
    <source>
        <dbReference type="EMBL" id="BES89059.1"/>
    </source>
</evidence>
<dbReference type="InterPro" id="IPR018114">
    <property type="entry name" value="TRYPSIN_HIS"/>
</dbReference>
<dbReference type="SUPFAM" id="SSF50494">
    <property type="entry name" value="Trypsin-like serine proteases"/>
    <property type="match status" value="1"/>
</dbReference>
<keyword evidence="5" id="KW-1185">Reference proteome</keyword>
<dbReference type="Pfam" id="PF00089">
    <property type="entry name" value="Trypsin"/>
    <property type="match status" value="1"/>
</dbReference>
<dbReference type="PANTHER" id="PTHR24252:SF7">
    <property type="entry name" value="HYALIN"/>
    <property type="match status" value="1"/>
</dbReference>
<dbReference type="InterPro" id="IPR001314">
    <property type="entry name" value="Peptidase_S1A"/>
</dbReference>
<proteinExistence type="predicted"/>
<evidence type="ECO:0000259" key="3">
    <source>
        <dbReference type="PROSITE" id="PS50240"/>
    </source>
</evidence>
<name>A0ABN7ACI9_9HEMI</name>
<dbReference type="Proteomes" id="UP001307889">
    <property type="component" value="Chromosome 1"/>
</dbReference>
<dbReference type="InterPro" id="IPR009003">
    <property type="entry name" value="Peptidase_S1_PA"/>
</dbReference>
<dbReference type="InterPro" id="IPR001254">
    <property type="entry name" value="Trypsin_dom"/>
</dbReference>
<gene>
    <name evidence="4" type="ORF">NTJ_01866</name>
</gene>
<dbReference type="PROSITE" id="PS50240">
    <property type="entry name" value="TRYPSIN_DOM"/>
    <property type="match status" value="1"/>
</dbReference>
<dbReference type="EMBL" id="AP028909">
    <property type="protein sequence ID" value="BES89059.1"/>
    <property type="molecule type" value="Genomic_DNA"/>
</dbReference>
<dbReference type="SMART" id="SM00020">
    <property type="entry name" value="Tryp_SPc"/>
    <property type="match status" value="1"/>
</dbReference>
<feature type="signal peptide" evidence="2">
    <location>
        <begin position="1"/>
        <end position="24"/>
    </location>
</feature>
<reference evidence="4 5" key="1">
    <citation type="submission" date="2023-09" db="EMBL/GenBank/DDBJ databases">
        <title>Nesidiocoris tenuis whole genome shotgun sequence.</title>
        <authorList>
            <person name="Shibata T."/>
            <person name="Shimoda M."/>
            <person name="Kobayashi T."/>
            <person name="Uehara T."/>
        </authorList>
    </citation>
    <scope>NUCLEOTIDE SEQUENCE [LARGE SCALE GENOMIC DNA]</scope>
    <source>
        <strain evidence="4 5">Japan</strain>
    </source>
</reference>
<organism evidence="4 5">
    <name type="scientific">Nesidiocoris tenuis</name>
    <dbReference type="NCBI Taxonomy" id="355587"/>
    <lineage>
        <taxon>Eukaryota</taxon>
        <taxon>Metazoa</taxon>
        <taxon>Ecdysozoa</taxon>
        <taxon>Arthropoda</taxon>
        <taxon>Hexapoda</taxon>
        <taxon>Insecta</taxon>
        <taxon>Pterygota</taxon>
        <taxon>Neoptera</taxon>
        <taxon>Paraneoptera</taxon>
        <taxon>Hemiptera</taxon>
        <taxon>Heteroptera</taxon>
        <taxon>Panheteroptera</taxon>
        <taxon>Cimicomorpha</taxon>
        <taxon>Miridae</taxon>
        <taxon>Dicyphina</taxon>
        <taxon>Nesidiocoris</taxon>
    </lineage>
</organism>
<dbReference type="InterPro" id="IPR043504">
    <property type="entry name" value="Peptidase_S1_PA_chymotrypsin"/>
</dbReference>
<evidence type="ECO:0000256" key="2">
    <source>
        <dbReference type="SAM" id="SignalP"/>
    </source>
</evidence>
<feature type="chain" id="PRO_5045041637" evidence="2">
    <location>
        <begin position="25"/>
        <end position="284"/>
    </location>
</feature>